<organism evidence="6 7">
    <name type="scientific">Magallana gigas</name>
    <name type="common">Pacific oyster</name>
    <name type="synonym">Crassostrea gigas</name>
    <dbReference type="NCBI Taxonomy" id="29159"/>
    <lineage>
        <taxon>Eukaryota</taxon>
        <taxon>Metazoa</taxon>
        <taxon>Spiralia</taxon>
        <taxon>Lophotrochozoa</taxon>
        <taxon>Mollusca</taxon>
        <taxon>Bivalvia</taxon>
        <taxon>Autobranchia</taxon>
        <taxon>Pteriomorphia</taxon>
        <taxon>Ostreida</taxon>
        <taxon>Ostreoidea</taxon>
        <taxon>Ostreidae</taxon>
        <taxon>Magallana</taxon>
    </lineage>
</organism>
<evidence type="ECO:0000313" key="6">
    <source>
        <dbReference type="EnsemblMetazoa" id="G2975.3:cds"/>
    </source>
</evidence>
<evidence type="ECO:0000256" key="2">
    <source>
        <dbReference type="SAM" id="Phobius"/>
    </source>
</evidence>
<reference evidence="6" key="1">
    <citation type="submission" date="2022-08" db="UniProtKB">
        <authorList>
            <consortium name="EnsemblMetazoa"/>
        </authorList>
    </citation>
    <scope>IDENTIFICATION</scope>
    <source>
        <strain evidence="6">05x7-T-G4-1.051#20</strain>
    </source>
</reference>
<keyword evidence="2" id="KW-0472">Membrane</keyword>
<keyword evidence="2" id="KW-0812">Transmembrane</keyword>
<dbReference type="InterPro" id="IPR036116">
    <property type="entry name" value="FN3_sf"/>
</dbReference>
<feature type="region of interest" description="Disordered" evidence="1">
    <location>
        <begin position="987"/>
        <end position="1007"/>
    </location>
</feature>
<dbReference type="PROSITE" id="PS50853">
    <property type="entry name" value="FN3"/>
    <property type="match status" value="1"/>
</dbReference>
<dbReference type="InterPro" id="IPR013783">
    <property type="entry name" value="Ig-like_fold"/>
</dbReference>
<dbReference type="PROSITE" id="PS50835">
    <property type="entry name" value="IG_LIKE"/>
    <property type="match status" value="1"/>
</dbReference>
<feature type="compositionally biased region" description="Low complexity" evidence="1">
    <location>
        <begin position="825"/>
        <end position="836"/>
    </location>
</feature>
<protein>
    <recommendedName>
        <fullName evidence="8">Cytokine receptor</fullName>
    </recommendedName>
</protein>
<dbReference type="InterPro" id="IPR003961">
    <property type="entry name" value="FN3_dom"/>
</dbReference>
<feature type="region of interest" description="Disordered" evidence="1">
    <location>
        <begin position="824"/>
        <end position="883"/>
    </location>
</feature>
<feature type="domain" description="Fibronectin type-III" evidence="5">
    <location>
        <begin position="232"/>
        <end position="334"/>
    </location>
</feature>
<evidence type="ECO:0000259" key="5">
    <source>
        <dbReference type="PROSITE" id="PS50853"/>
    </source>
</evidence>
<evidence type="ECO:0000259" key="4">
    <source>
        <dbReference type="PROSITE" id="PS50835"/>
    </source>
</evidence>
<feature type="chain" id="PRO_5036481958" description="Cytokine receptor" evidence="3">
    <location>
        <begin position="18"/>
        <end position="1040"/>
    </location>
</feature>
<keyword evidence="7" id="KW-1185">Reference proteome</keyword>
<feature type="transmembrane region" description="Helical" evidence="2">
    <location>
        <begin position="655"/>
        <end position="677"/>
    </location>
</feature>
<name>A0A8W8LV48_MAGGI</name>
<sequence>MDSVLNVLLLLLVLTTASVRPCILNPSCCKCGSMTPRDPYILLNEELVLNCTVNASFHHDSASLYFTHKPNMSVPERELSKEYITTVNNTTISLRKMVRSLEEAGTYSCKIRDVRPGVVDRQVVEVEYPLRNVTDFHCMIYDWDVNKTCTWNLGPYVNLENINVTLYGRNGQWSPCPNMINPQNCVWKQEDNIIINSGINWMYGIMITNIKLGKAINMLLSLNISDQTSIVKPAPVKYINVNVTSDKGCANLTWEYTRPNRMQAVEIKYSLYGRENPDIQTLVLKNSVVNTTICNLAPFSEYMFEIRVKPQKDSGNITGYWSAPTRKLFKTVGGYPSAAPVLSLGSYVSNHEQCINDMDYRRVSVLWKGIPYMESNGNDVYYEIHIRKIGDTQTETIQVKEMINKVDLDLKCRNGYIINVYAVNEYGPASVFGSITVPPNGTVEVPLNVQTETDNQVVNVSWDYNPQKNVSFTVYWCSKRGLRKEASWVRAGFGKRFLVFNASEFEEISDLKFGVSADSFADNISSGFEWNTCVYKTTEAPAAPRKVSILSNKDGLVINWIPPTCDEMSSKPVKYQLSWCRTDGKSNHCQGPEKTCYIQGDDSVDYEYSLSEGDVEMSKWYGIVIKSISSLNKTSAPTEMFHGQPVRNYLLAEEIIGISLASLVVLFIIVAGVMWFIQCCYRFVKSYVKPDPIHLPTVQTNHVAESGVMSAYKESSSGTRSHSPIQIPPPSTSPLIRQNGIPFHFQYSMDSGRGSLPVEDVLDHETHPPIPESVALDGSDLSNPVPFVHLPSPRPESILYSDADNSCVGISSSSLTNYRAICQATESDSSSDETSSVISETQEEDLRPYIKAGSHSSSDNMGSLPDYTNDVKSGPSSPKEERHAKLCLKNTVLTDSCLDITKSNLYEQPGNGTENSQSKKGPRPSTSVPRVHVISSSKHTNPVYDDSMVTLSALEMCKILISVDSSLSKERQLTNELDTVSVNSVTSNDVGKVPTPGQGDSEGDLSSSVNMMASSDYLPIDSMQFTSSCFSIYDSSSLVS</sequence>
<keyword evidence="2" id="KW-1133">Transmembrane helix</keyword>
<dbReference type="RefSeq" id="XP_011437744.2">
    <property type="nucleotide sequence ID" value="XM_011439442.4"/>
</dbReference>
<dbReference type="GeneID" id="105335526"/>
<evidence type="ECO:0000256" key="1">
    <source>
        <dbReference type="SAM" id="MobiDB-lite"/>
    </source>
</evidence>
<feature type="signal peptide" evidence="3">
    <location>
        <begin position="1"/>
        <end position="17"/>
    </location>
</feature>
<dbReference type="Proteomes" id="UP000005408">
    <property type="component" value="Unassembled WGS sequence"/>
</dbReference>
<dbReference type="Gene3D" id="2.60.40.10">
    <property type="entry name" value="Immunoglobulins"/>
    <property type="match status" value="2"/>
</dbReference>
<dbReference type="AlphaFoldDB" id="A0A8W8LV48"/>
<evidence type="ECO:0000313" key="7">
    <source>
        <dbReference type="Proteomes" id="UP000005408"/>
    </source>
</evidence>
<evidence type="ECO:0000256" key="3">
    <source>
        <dbReference type="SAM" id="SignalP"/>
    </source>
</evidence>
<keyword evidence="3" id="KW-0732">Signal</keyword>
<accession>A0A8W8LV48</accession>
<dbReference type="KEGG" id="crg:105335526"/>
<feature type="region of interest" description="Disordered" evidence="1">
    <location>
        <begin position="903"/>
        <end position="930"/>
    </location>
</feature>
<evidence type="ECO:0008006" key="8">
    <source>
        <dbReference type="Google" id="ProtNLM"/>
    </source>
</evidence>
<dbReference type="SUPFAM" id="SSF49265">
    <property type="entry name" value="Fibronectin type III"/>
    <property type="match status" value="3"/>
</dbReference>
<feature type="domain" description="Ig-like" evidence="4">
    <location>
        <begin position="21"/>
        <end position="125"/>
    </location>
</feature>
<dbReference type="InterPro" id="IPR007110">
    <property type="entry name" value="Ig-like_dom"/>
</dbReference>
<proteinExistence type="predicted"/>
<dbReference type="EnsemblMetazoa" id="G2975.3">
    <property type="protein sequence ID" value="G2975.3:cds"/>
    <property type="gene ID" value="G2975"/>
</dbReference>